<reference evidence="5" key="1">
    <citation type="journal article" date="2015" name="Nature">
        <title>Complex archaea that bridge the gap between prokaryotes and eukaryotes.</title>
        <authorList>
            <person name="Spang A."/>
            <person name="Saw J.H."/>
            <person name="Jorgensen S.L."/>
            <person name="Zaremba-Niedzwiedzka K."/>
            <person name="Martijn J."/>
            <person name="Lind A.E."/>
            <person name="van Eijk R."/>
            <person name="Schleper C."/>
            <person name="Guy L."/>
            <person name="Ettema T.J."/>
        </authorList>
    </citation>
    <scope>NUCLEOTIDE SEQUENCE</scope>
</reference>
<dbReference type="Pfam" id="PF00809">
    <property type="entry name" value="Pterin_bind"/>
    <property type="match status" value="1"/>
</dbReference>
<name>A0A0F9Q1N2_9ZZZZ</name>
<dbReference type="GO" id="GO:0032259">
    <property type="term" value="P:methylation"/>
    <property type="evidence" value="ECO:0007669"/>
    <property type="project" value="UniProtKB-KW"/>
</dbReference>
<evidence type="ECO:0000256" key="1">
    <source>
        <dbReference type="ARBA" id="ARBA00010398"/>
    </source>
</evidence>
<dbReference type="GO" id="GO:0008705">
    <property type="term" value="F:methionine synthase activity"/>
    <property type="evidence" value="ECO:0007669"/>
    <property type="project" value="TreeGrafter"/>
</dbReference>
<dbReference type="PROSITE" id="PS50972">
    <property type="entry name" value="PTERIN_BINDING"/>
    <property type="match status" value="1"/>
</dbReference>
<evidence type="ECO:0000259" key="4">
    <source>
        <dbReference type="PROSITE" id="PS50972"/>
    </source>
</evidence>
<dbReference type="PANTHER" id="PTHR45833:SF2">
    <property type="entry name" value="BIFUNCTIONAL HOMOCYSTEINE S-METHYLTRANSFERASE_5,10-METHYLENETETRAHYDROFOLATE REDUCTASE"/>
    <property type="match status" value="1"/>
</dbReference>
<keyword evidence="2" id="KW-0489">Methyltransferase</keyword>
<dbReference type="InterPro" id="IPR050554">
    <property type="entry name" value="Met_Synthase/Corrinoid"/>
</dbReference>
<proteinExistence type="inferred from homology"/>
<gene>
    <name evidence="5" type="ORF">LCGC14_0829420</name>
</gene>
<feature type="domain" description="Pterin-binding" evidence="4">
    <location>
        <begin position="1"/>
        <end position="251"/>
    </location>
</feature>
<sequence>MEIIAERITVTTKRIAEAMKARDIAPIMELAKVQNEAGCDFIDVSIGPATKDGSELMPWIIESIQKEVDKPICIDTTNIAAMEAGLKAHKGSGRPIINSASGQTGRKEEMFEMAAKYNSQVIALCMTDDGIPRDANERTAVAFDLLTTAQGLGVAPQDIYLDPLILPVSVQQEQAMESVESIRMFKELSDPSTKSTVGLSNIYNGCSEEIKPWVGGTYLALLEEAGLTTPITDPGDKKLFDVYEKAKKVIAGEDLGNGDGENISKTLKILKSEDLFSASYLS</sequence>
<dbReference type="GO" id="GO:0042558">
    <property type="term" value="P:pteridine-containing compound metabolic process"/>
    <property type="evidence" value="ECO:0007669"/>
    <property type="project" value="InterPro"/>
</dbReference>
<dbReference type="GO" id="GO:0005829">
    <property type="term" value="C:cytosol"/>
    <property type="evidence" value="ECO:0007669"/>
    <property type="project" value="TreeGrafter"/>
</dbReference>
<dbReference type="SUPFAM" id="SSF51717">
    <property type="entry name" value="Dihydropteroate synthetase-like"/>
    <property type="match status" value="1"/>
</dbReference>
<keyword evidence="3" id="KW-0808">Transferase</keyword>
<dbReference type="AlphaFoldDB" id="A0A0F9Q1N2"/>
<accession>A0A0F9Q1N2</accession>
<evidence type="ECO:0000256" key="2">
    <source>
        <dbReference type="ARBA" id="ARBA00022603"/>
    </source>
</evidence>
<dbReference type="InterPro" id="IPR011005">
    <property type="entry name" value="Dihydropteroate_synth-like_sf"/>
</dbReference>
<comment type="similarity">
    <text evidence="1">Belongs to the vitamin-B12 dependent methionine synthase family.</text>
</comment>
<protein>
    <recommendedName>
        <fullName evidence="4">Pterin-binding domain-containing protein</fullName>
    </recommendedName>
</protein>
<dbReference type="InterPro" id="IPR000489">
    <property type="entry name" value="Pterin-binding_dom"/>
</dbReference>
<organism evidence="5">
    <name type="scientific">marine sediment metagenome</name>
    <dbReference type="NCBI Taxonomy" id="412755"/>
    <lineage>
        <taxon>unclassified sequences</taxon>
        <taxon>metagenomes</taxon>
        <taxon>ecological metagenomes</taxon>
    </lineage>
</organism>
<evidence type="ECO:0000256" key="3">
    <source>
        <dbReference type="ARBA" id="ARBA00022679"/>
    </source>
</evidence>
<evidence type="ECO:0000313" key="5">
    <source>
        <dbReference type="EMBL" id="KKN30892.1"/>
    </source>
</evidence>
<dbReference type="PANTHER" id="PTHR45833">
    <property type="entry name" value="METHIONINE SYNTHASE"/>
    <property type="match status" value="1"/>
</dbReference>
<dbReference type="Gene3D" id="3.20.20.20">
    <property type="entry name" value="Dihydropteroate synthase-like"/>
    <property type="match status" value="1"/>
</dbReference>
<dbReference type="EMBL" id="LAZR01002372">
    <property type="protein sequence ID" value="KKN30892.1"/>
    <property type="molecule type" value="Genomic_DNA"/>
</dbReference>
<comment type="caution">
    <text evidence="5">The sequence shown here is derived from an EMBL/GenBank/DDBJ whole genome shotgun (WGS) entry which is preliminary data.</text>
</comment>